<dbReference type="PROSITE" id="PS51770">
    <property type="entry name" value="HOTDOG_ACOT"/>
    <property type="match status" value="2"/>
</dbReference>
<feature type="domain" description="HotDog ACOT-type" evidence="5">
    <location>
        <begin position="118"/>
        <end position="243"/>
    </location>
</feature>
<proteinExistence type="inferred from homology"/>
<sequence>MLSRALKRPILLGSHRRQFSYTCPRFQEVPNFGSASTKAKEAQIETHDVTTIDRLLDQIRSRSDPANRTVFPIRSSRPWTEMLLNSIHDASEPVREMQIPQSPAELPPRHMHDSYSQIDLPFASDKQLLEQYVNAWGGIRTGKLMEHLDSLAGSIAYKHLLGPAAETVGKIKERGFYVVTAAVDRLDMLANLYPIRNLRLGGHVIYTGRSSMEIAVKMEALEHDGKAQTIMLGRFSMVCRDATTHKARPVNPLIVSSPEEQALVAIGEVHKRRKTYLFQRSLSRVPPSSEEAQALHYVYLSSLQPQGDTEKVPMADTQLEKTLLMFPQERNIHQKVFGGYLVRLAYELGFTTASVFARKRRLRFLSLDGIGFKCPVSIGSVLQLTSQVTHTSTEELPAVVHVFVKANVIDVKTGTEQHTNDFKFTWGEIDPESEPLRRMVVPQTYAESMKWIEGRRALEYGAQILPCILSIRQTCRRFNELTRYRSVWLEACRRFIIDEDLPFPHKSLDNVDSTELEKWTRRALVLEAAWRHKARSPCRTLSFVGGPLNGLQTVRFVLKRENEWIIAVSEGIWPVIGCWDLHFAHNGSPTKVGEWFCRGATIKDIAVDANLENDAFIAVSIDNYSQRKRYIEIQRIRPVPQTREVTFETIKTLDISYNPVLLDGDVLVTSDEYSQVQIMNWKTGEFAILKGSEEQDNVIQHNKCLQVLFAHQGIFVARSRSIELFPNVVLHKPEEAIPLVRPLKTCSFGWIDGIAMAPLWKYDPDYSKETICVVIRAEEGNPWMSDIHSLRYYIIPMGGDPDPDPSLYMFPPIQLASVASKRGFMRCPTLALGPAGTSLWVSSGVDISGARTQDLWSSIWLGPMRDGTNLEELGWRRSKLFSTGDRGRTVWTSMDYVESRGCIALGAVDGSVTVLYLVD</sequence>
<dbReference type="Proteomes" id="UP000757232">
    <property type="component" value="Unassembled WGS sequence"/>
</dbReference>
<dbReference type="SUPFAM" id="SSF54637">
    <property type="entry name" value="Thioesterase/thiol ester dehydrase-isomerase"/>
    <property type="match status" value="2"/>
</dbReference>
<evidence type="ECO:0000313" key="6">
    <source>
        <dbReference type="EMBL" id="OCB87951.1"/>
    </source>
</evidence>
<evidence type="ECO:0000256" key="4">
    <source>
        <dbReference type="ARBA" id="ARBA00022946"/>
    </source>
</evidence>
<dbReference type="CDD" id="cd03442">
    <property type="entry name" value="BFIT_BACH"/>
    <property type="match status" value="2"/>
</dbReference>
<comment type="similarity">
    <text evidence="1">Belongs to the acyl coenzyme A hydrolase family.</text>
</comment>
<name>A0A9Q5HXX1_SANBA</name>
<keyword evidence="2" id="KW-0677">Repeat</keyword>
<dbReference type="Gene3D" id="3.10.129.10">
    <property type="entry name" value="Hotdog Thioesterase"/>
    <property type="match status" value="2"/>
</dbReference>
<dbReference type="PANTHER" id="PTHR12655">
    <property type="entry name" value="ACYL-COA THIOESTERASE"/>
    <property type="match status" value="1"/>
</dbReference>
<dbReference type="GO" id="GO:0006637">
    <property type="term" value="P:acyl-CoA metabolic process"/>
    <property type="evidence" value="ECO:0007669"/>
    <property type="project" value="TreeGrafter"/>
</dbReference>
<dbReference type="AlphaFoldDB" id="A0A9Q5HXX1"/>
<evidence type="ECO:0000259" key="5">
    <source>
        <dbReference type="PROSITE" id="PS51770"/>
    </source>
</evidence>
<accession>A0A9Q5HXX1</accession>
<evidence type="ECO:0000256" key="1">
    <source>
        <dbReference type="ARBA" id="ARBA00010458"/>
    </source>
</evidence>
<evidence type="ECO:0000313" key="7">
    <source>
        <dbReference type="Proteomes" id="UP000757232"/>
    </source>
</evidence>
<comment type="caution">
    <text evidence="6">The sequence shown here is derived from an EMBL/GenBank/DDBJ whole genome shotgun (WGS) entry which is preliminary data.</text>
</comment>
<feature type="domain" description="HotDog ACOT-type" evidence="5">
    <location>
        <begin position="315"/>
        <end position="432"/>
    </location>
</feature>
<reference evidence="6" key="1">
    <citation type="submission" date="2016-06" db="EMBL/GenBank/DDBJ databases">
        <title>Draft Genome sequence of the fungus Inonotus baumii.</title>
        <authorList>
            <person name="Zhu H."/>
            <person name="Lin W."/>
        </authorList>
    </citation>
    <scope>NUCLEOTIDE SEQUENCE</scope>
    <source>
        <strain evidence="6">821</strain>
    </source>
</reference>
<keyword evidence="4" id="KW-0809">Transit peptide</keyword>
<keyword evidence="3" id="KW-0378">Hydrolase</keyword>
<protein>
    <submittedName>
        <fullName evidence="6">Thioesterase/thiol ester dehydrase-isomerase</fullName>
    </submittedName>
</protein>
<dbReference type="GO" id="GO:0005739">
    <property type="term" value="C:mitochondrion"/>
    <property type="evidence" value="ECO:0007669"/>
    <property type="project" value="TreeGrafter"/>
</dbReference>
<dbReference type="PANTHER" id="PTHR12655:SF0">
    <property type="entry name" value="ACYL-COENZYME A THIOESTERASE 9, MITOCHONDRIAL"/>
    <property type="match status" value="1"/>
</dbReference>
<keyword evidence="7" id="KW-1185">Reference proteome</keyword>
<dbReference type="OrthoDB" id="331699at2759"/>
<gene>
    <name evidence="6" type="ORF">A7U60_g4908</name>
</gene>
<evidence type="ECO:0000256" key="2">
    <source>
        <dbReference type="ARBA" id="ARBA00022737"/>
    </source>
</evidence>
<dbReference type="InterPro" id="IPR029069">
    <property type="entry name" value="HotDog_dom_sf"/>
</dbReference>
<dbReference type="EMBL" id="LNZH02000186">
    <property type="protein sequence ID" value="OCB87951.1"/>
    <property type="molecule type" value="Genomic_DNA"/>
</dbReference>
<evidence type="ECO:0000256" key="3">
    <source>
        <dbReference type="ARBA" id="ARBA00022801"/>
    </source>
</evidence>
<organism evidence="6 7">
    <name type="scientific">Sanghuangporus baumii</name>
    <name type="common">Phellinus baumii</name>
    <dbReference type="NCBI Taxonomy" id="108892"/>
    <lineage>
        <taxon>Eukaryota</taxon>
        <taxon>Fungi</taxon>
        <taxon>Dikarya</taxon>
        <taxon>Basidiomycota</taxon>
        <taxon>Agaricomycotina</taxon>
        <taxon>Agaricomycetes</taxon>
        <taxon>Hymenochaetales</taxon>
        <taxon>Hymenochaetaceae</taxon>
        <taxon>Sanghuangporus</taxon>
    </lineage>
</organism>
<dbReference type="GO" id="GO:0047617">
    <property type="term" value="F:fatty acyl-CoA hydrolase activity"/>
    <property type="evidence" value="ECO:0007669"/>
    <property type="project" value="TreeGrafter"/>
</dbReference>
<dbReference type="InterPro" id="IPR033120">
    <property type="entry name" value="HOTDOG_ACOT"/>
</dbReference>